<sequence>MAHLRRPSIDSSVSHESFAARIGGKFRDAITPNISHDDQDDSSDKRGRSFFSRGRDNRSESRGRDPIVSTGRGGAGNLRASSKTRAAYESDAQDERRGRSSHATPPKAVHAGRGGVGNVRSPSRDPKDIRNQQAEHQLEAKLQREAQEKAERDGVIPTGRGGAGNIRHNEHSQSRSRSRSRTRDLLQRATSRDRSSSRDTQAIYNNSTNNSVAHDVHDPDTSLAAVRE</sequence>
<dbReference type="Proteomes" id="UP000310708">
    <property type="component" value="Unassembled WGS sequence"/>
</dbReference>
<protein>
    <submittedName>
        <fullName evidence="2">Uncharacterized protein</fullName>
    </submittedName>
</protein>
<dbReference type="InterPro" id="IPR022024">
    <property type="entry name" value="DUF3602"/>
</dbReference>
<dbReference type="PANTHER" id="PTHR34693:SF1">
    <property type="entry name" value="PROTEIN PAR32"/>
    <property type="match status" value="1"/>
</dbReference>
<feature type="region of interest" description="Disordered" evidence="1">
    <location>
        <begin position="24"/>
        <end position="228"/>
    </location>
</feature>
<evidence type="ECO:0000313" key="3">
    <source>
        <dbReference type="EMBL" id="TIC67621.1"/>
    </source>
</evidence>
<dbReference type="OrthoDB" id="2537432at2759"/>
<evidence type="ECO:0000313" key="4">
    <source>
        <dbReference type="EMBL" id="TIC68577.1"/>
    </source>
</evidence>
<dbReference type="OMA" id="GNMARSK"/>
<feature type="compositionally biased region" description="Basic and acidic residues" evidence="1">
    <location>
        <begin position="136"/>
        <end position="154"/>
    </location>
</feature>
<comment type="caution">
    <text evidence="2">The sequence shown here is derived from an EMBL/GenBank/DDBJ whole genome shotgun (WGS) entry which is preliminary data.</text>
</comment>
<dbReference type="InterPro" id="IPR053203">
    <property type="entry name" value="Cisplatin_resist-associated"/>
</dbReference>
<reference evidence="5 6" key="1">
    <citation type="submission" date="2019-03" db="EMBL/GenBank/DDBJ databases">
        <title>Sequencing 25 genomes of Wallemia mellicola.</title>
        <authorList>
            <person name="Gostincar C."/>
        </authorList>
    </citation>
    <scope>NUCLEOTIDE SEQUENCE [LARGE SCALE GENOMIC DNA]</scope>
    <source>
        <strain evidence="4 5">EXF-1277</strain>
        <strain evidence="2 6">EXF-6152</strain>
        <strain evidence="3 7">EXF-757</strain>
    </source>
</reference>
<evidence type="ECO:0000313" key="7">
    <source>
        <dbReference type="Proteomes" id="UP000310708"/>
    </source>
</evidence>
<dbReference type="Pfam" id="PF12223">
    <property type="entry name" value="DUF3602"/>
    <property type="match status" value="1"/>
</dbReference>
<dbReference type="Proteomes" id="UP000305362">
    <property type="component" value="Unassembled WGS sequence"/>
</dbReference>
<evidence type="ECO:0000313" key="2">
    <source>
        <dbReference type="EMBL" id="TIB80984.1"/>
    </source>
</evidence>
<feature type="compositionally biased region" description="Basic and acidic residues" evidence="1">
    <location>
        <begin position="214"/>
        <end position="228"/>
    </location>
</feature>
<feature type="compositionally biased region" description="Basic and acidic residues" evidence="1">
    <location>
        <begin position="42"/>
        <end position="65"/>
    </location>
</feature>
<evidence type="ECO:0000256" key="1">
    <source>
        <dbReference type="SAM" id="MobiDB-lite"/>
    </source>
</evidence>
<accession>A0A4T0RUW3</accession>
<dbReference type="EMBL" id="SPRX01000010">
    <property type="protein sequence ID" value="TIC67621.1"/>
    <property type="molecule type" value="Genomic_DNA"/>
</dbReference>
<dbReference type="Proteomes" id="UP000310685">
    <property type="component" value="Unassembled WGS sequence"/>
</dbReference>
<gene>
    <name evidence="3" type="ORF">E3Q01_01215</name>
    <name evidence="4" type="ORF">E3Q03_01602</name>
    <name evidence="2" type="ORF">E3Q22_01523</name>
</gene>
<organism evidence="2 6">
    <name type="scientific">Wallemia mellicola</name>
    <dbReference type="NCBI Taxonomy" id="1708541"/>
    <lineage>
        <taxon>Eukaryota</taxon>
        <taxon>Fungi</taxon>
        <taxon>Dikarya</taxon>
        <taxon>Basidiomycota</taxon>
        <taxon>Wallemiomycotina</taxon>
        <taxon>Wallemiomycetes</taxon>
        <taxon>Wallemiales</taxon>
        <taxon>Wallemiaceae</taxon>
        <taxon>Wallemia</taxon>
    </lineage>
</organism>
<dbReference type="AlphaFoldDB" id="A0A4T0RUW3"/>
<feature type="compositionally biased region" description="Basic and acidic residues" evidence="1">
    <location>
        <begin position="181"/>
        <end position="197"/>
    </location>
</feature>
<dbReference type="EMBL" id="SPRV01000012">
    <property type="protein sequence ID" value="TIC68577.1"/>
    <property type="molecule type" value="Genomic_DNA"/>
</dbReference>
<name>A0A4T0RUW3_9BASI</name>
<proteinExistence type="predicted"/>
<evidence type="ECO:0000313" key="5">
    <source>
        <dbReference type="Proteomes" id="UP000305362"/>
    </source>
</evidence>
<feature type="compositionally biased region" description="Polar residues" evidence="1">
    <location>
        <begin position="203"/>
        <end position="212"/>
    </location>
</feature>
<evidence type="ECO:0000313" key="6">
    <source>
        <dbReference type="Proteomes" id="UP000310685"/>
    </source>
</evidence>
<dbReference type="PANTHER" id="PTHR34693">
    <property type="entry name" value="PROTEIN PAR32"/>
    <property type="match status" value="1"/>
</dbReference>
<dbReference type="EMBL" id="SPRC01000011">
    <property type="protein sequence ID" value="TIB80984.1"/>
    <property type="molecule type" value="Genomic_DNA"/>
</dbReference>